<dbReference type="PROSITE" id="PS50109">
    <property type="entry name" value="HIS_KIN"/>
    <property type="match status" value="1"/>
</dbReference>
<evidence type="ECO:0000256" key="3">
    <source>
        <dbReference type="ARBA" id="ARBA00022553"/>
    </source>
</evidence>
<keyword evidence="7" id="KW-0067">ATP-binding</keyword>
<gene>
    <name evidence="10" type="ORF">SAMN05192580_0611</name>
</gene>
<dbReference type="SMART" id="SM00387">
    <property type="entry name" value="HATPase_c"/>
    <property type="match status" value="1"/>
</dbReference>
<dbReference type="RefSeq" id="WP_242653290.1">
    <property type="nucleotide sequence ID" value="NZ_FOZG01000001.1"/>
</dbReference>
<evidence type="ECO:0000313" key="10">
    <source>
        <dbReference type="EMBL" id="SFR80715.1"/>
    </source>
</evidence>
<comment type="catalytic activity">
    <reaction evidence="1">
        <text>ATP + protein L-histidine = ADP + protein N-phospho-L-histidine.</text>
        <dbReference type="EC" id="2.7.13.3"/>
    </reaction>
</comment>
<sequence length="362" mass="38520">MAHAGGRLITFRRRAAATADAAGAADLIAAMPTPLLLLDEEGCVADANAAAEGFLNLARSAMRGRMVETLLGHRLAVVPQDAPFAAYDLVLSLPGGRRQEADVTAAPLPDRPGWRVVMIHGRSPAHPAGRRADRDGPKRSAVGAAAMLAHEIKNPLSSIRGAAQLLEGGGDGSLTRLIRDEVDRIAALIDRMEGFTDTRPLRLEPQNIHAVLAHARDVALNGFAEGFTIRELYDPSLPAVIGHRDSLIQVMLNLLKNAAEAMETPGEIVLTTAYRHGVARVMGPDGTRRSLPIEVCVIDEGPGAPPDLADHLFEPFVTTKRTGGGLGLALVDKLVTDCGGMIEYAREGDPPRTLFRLLLARA</sequence>
<dbReference type="GO" id="GO:0000155">
    <property type="term" value="F:phosphorelay sensor kinase activity"/>
    <property type="evidence" value="ECO:0007669"/>
    <property type="project" value="InterPro"/>
</dbReference>
<dbReference type="InterPro" id="IPR035965">
    <property type="entry name" value="PAS-like_dom_sf"/>
</dbReference>
<evidence type="ECO:0000256" key="4">
    <source>
        <dbReference type="ARBA" id="ARBA00022679"/>
    </source>
</evidence>
<dbReference type="CDD" id="cd00082">
    <property type="entry name" value="HisKA"/>
    <property type="match status" value="1"/>
</dbReference>
<dbReference type="InterPro" id="IPR005467">
    <property type="entry name" value="His_kinase_dom"/>
</dbReference>
<protein>
    <recommendedName>
        <fullName evidence="2">histidine kinase</fullName>
        <ecNumber evidence="2">2.7.13.3</ecNumber>
    </recommendedName>
</protein>
<keyword evidence="6 10" id="KW-0418">Kinase</keyword>
<dbReference type="PANTHER" id="PTHR43065">
    <property type="entry name" value="SENSOR HISTIDINE KINASE"/>
    <property type="match status" value="1"/>
</dbReference>
<reference evidence="10 11" key="1">
    <citation type="submission" date="2016-10" db="EMBL/GenBank/DDBJ databases">
        <authorList>
            <person name="de Groot N.N."/>
        </authorList>
    </citation>
    <scope>NUCLEOTIDE SEQUENCE [LARGE SCALE GENOMIC DNA]</scope>
    <source>
        <strain evidence="10 11">S5-249</strain>
    </source>
</reference>
<name>A0A1I6JP22_9SPHN</name>
<keyword evidence="3" id="KW-0597">Phosphoprotein</keyword>
<dbReference type="PRINTS" id="PR00344">
    <property type="entry name" value="BCTRLSENSOR"/>
</dbReference>
<proteinExistence type="predicted"/>
<dbReference type="InterPro" id="IPR036097">
    <property type="entry name" value="HisK_dim/P_sf"/>
</dbReference>
<dbReference type="Gene3D" id="3.30.565.10">
    <property type="entry name" value="Histidine kinase-like ATPase, C-terminal domain"/>
    <property type="match status" value="1"/>
</dbReference>
<keyword evidence="11" id="KW-1185">Reference proteome</keyword>
<feature type="domain" description="Histidine kinase" evidence="9">
    <location>
        <begin position="147"/>
        <end position="362"/>
    </location>
</feature>
<evidence type="ECO:0000256" key="7">
    <source>
        <dbReference type="ARBA" id="ARBA00022840"/>
    </source>
</evidence>
<evidence type="ECO:0000256" key="6">
    <source>
        <dbReference type="ARBA" id="ARBA00022777"/>
    </source>
</evidence>
<dbReference type="InterPro" id="IPR000014">
    <property type="entry name" value="PAS"/>
</dbReference>
<dbReference type="InterPro" id="IPR004358">
    <property type="entry name" value="Sig_transdc_His_kin-like_C"/>
</dbReference>
<keyword evidence="8" id="KW-0902">Two-component regulatory system</keyword>
<dbReference type="InterPro" id="IPR036890">
    <property type="entry name" value="HATPase_C_sf"/>
</dbReference>
<dbReference type="SUPFAM" id="SSF47384">
    <property type="entry name" value="Homodimeric domain of signal transducing histidine kinase"/>
    <property type="match status" value="1"/>
</dbReference>
<organism evidence="10 11">
    <name type="scientific">Sphingomonas jatrophae</name>
    <dbReference type="NCBI Taxonomy" id="1166337"/>
    <lineage>
        <taxon>Bacteria</taxon>
        <taxon>Pseudomonadati</taxon>
        <taxon>Pseudomonadota</taxon>
        <taxon>Alphaproteobacteria</taxon>
        <taxon>Sphingomonadales</taxon>
        <taxon>Sphingomonadaceae</taxon>
        <taxon>Sphingomonas</taxon>
    </lineage>
</organism>
<dbReference type="SUPFAM" id="SSF55874">
    <property type="entry name" value="ATPase domain of HSP90 chaperone/DNA topoisomerase II/histidine kinase"/>
    <property type="match status" value="1"/>
</dbReference>
<dbReference type="STRING" id="1166337.SAMN05192580_0611"/>
<accession>A0A1I6JP22</accession>
<evidence type="ECO:0000313" key="11">
    <source>
        <dbReference type="Proteomes" id="UP000198824"/>
    </source>
</evidence>
<dbReference type="EC" id="2.7.13.3" evidence="2"/>
<keyword evidence="4" id="KW-0808">Transferase</keyword>
<keyword evidence="5" id="KW-0547">Nucleotide-binding</keyword>
<dbReference type="SMART" id="SM00388">
    <property type="entry name" value="HisKA"/>
    <property type="match status" value="1"/>
</dbReference>
<dbReference type="CDD" id="cd00130">
    <property type="entry name" value="PAS"/>
    <property type="match status" value="1"/>
</dbReference>
<evidence type="ECO:0000256" key="8">
    <source>
        <dbReference type="ARBA" id="ARBA00023012"/>
    </source>
</evidence>
<dbReference type="EMBL" id="FOZG01000001">
    <property type="protein sequence ID" value="SFR80715.1"/>
    <property type="molecule type" value="Genomic_DNA"/>
</dbReference>
<dbReference type="Proteomes" id="UP000198824">
    <property type="component" value="Unassembled WGS sequence"/>
</dbReference>
<dbReference type="AlphaFoldDB" id="A0A1I6JP22"/>
<dbReference type="PANTHER" id="PTHR43065:SF10">
    <property type="entry name" value="PEROXIDE STRESS-ACTIVATED HISTIDINE KINASE MAK3"/>
    <property type="match status" value="1"/>
</dbReference>
<dbReference type="Gene3D" id="1.10.287.130">
    <property type="match status" value="1"/>
</dbReference>
<evidence type="ECO:0000259" key="9">
    <source>
        <dbReference type="PROSITE" id="PS50109"/>
    </source>
</evidence>
<dbReference type="GO" id="GO:0005524">
    <property type="term" value="F:ATP binding"/>
    <property type="evidence" value="ECO:0007669"/>
    <property type="project" value="UniProtKB-KW"/>
</dbReference>
<dbReference type="InterPro" id="IPR003661">
    <property type="entry name" value="HisK_dim/P_dom"/>
</dbReference>
<dbReference type="InterPro" id="IPR003594">
    <property type="entry name" value="HATPase_dom"/>
</dbReference>
<evidence type="ECO:0000256" key="2">
    <source>
        <dbReference type="ARBA" id="ARBA00012438"/>
    </source>
</evidence>
<dbReference type="SUPFAM" id="SSF55785">
    <property type="entry name" value="PYP-like sensor domain (PAS domain)"/>
    <property type="match status" value="1"/>
</dbReference>
<dbReference type="Pfam" id="PF00512">
    <property type="entry name" value="HisKA"/>
    <property type="match status" value="1"/>
</dbReference>
<dbReference type="Pfam" id="PF02518">
    <property type="entry name" value="HATPase_c"/>
    <property type="match status" value="1"/>
</dbReference>
<evidence type="ECO:0000256" key="1">
    <source>
        <dbReference type="ARBA" id="ARBA00000085"/>
    </source>
</evidence>
<evidence type="ECO:0000256" key="5">
    <source>
        <dbReference type="ARBA" id="ARBA00022741"/>
    </source>
</evidence>